<keyword evidence="4" id="KW-1185">Reference proteome</keyword>
<dbReference type="PRINTS" id="PR00313">
    <property type="entry name" value="CABNDNGRPT"/>
</dbReference>
<dbReference type="Proteomes" id="UP000244077">
    <property type="component" value="Unassembled WGS sequence"/>
</dbReference>
<evidence type="ECO:0000256" key="2">
    <source>
        <dbReference type="ARBA" id="ARBA00022525"/>
    </source>
</evidence>
<dbReference type="Gene3D" id="2.150.10.10">
    <property type="entry name" value="Serralysin-like metalloprotease, C-terminal"/>
    <property type="match status" value="4"/>
</dbReference>
<reference evidence="3 4" key="1">
    <citation type="submission" date="2018-04" db="EMBL/GenBank/DDBJ databases">
        <title>Genomic Encyclopedia of Archaeal and Bacterial Type Strains, Phase II (KMG-II): from individual species to whole genera.</title>
        <authorList>
            <person name="Goeker M."/>
        </authorList>
    </citation>
    <scope>NUCLEOTIDE SEQUENCE [LARGE SCALE GENOMIC DNA]</scope>
    <source>
        <strain evidence="3 4">DSM 100434</strain>
    </source>
</reference>
<dbReference type="GO" id="GO:0005509">
    <property type="term" value="F:calcium ion binding"/>
    <property type="evidence" value="ECO:0007669"/>
    <property type="project" value="InterPro"/>
</dbReference>
<protein>
    <submittedName>
        <fullName evidence="3">Hemolysin type calcium-binding protein</fullName>
    </submittedName>
</protein>
<accession>A0A2T5H9U7</accession>
<name>A0A2T5H9U7_9RHOB</name>
<sequence>MKMNMSDMTHFKGSRANDVIRGDGMGPVWIDGYGGNDFLSALHASGENGLWGHRGNDTLIGSVPGEGQIHMSGALGDDRIIMDVTNETGVQGHHVYGGKGADRFEFVNTQDANAPILGRIDDFDASQDSIWIEGNEIDLYNLPQGVELVMYQEQFWLKIGDNILYALEGARDGGEERHFSAFPEDIDSLERVEFVDHVNHVPFELFADEVAELNALYAANSGLAAGTDGDDWIYDDNLDRFDAAGKQIVTADGILRGGAGNDVIEGGKGDDRISGGSGNDLIAGGQDNDRIYGGAGDDRIWGGSENDFVNGGSGKDMIHGGAGDDRLVGGGGHDEIWGDHGNDRISGYRGNDILHGGEGHDVLSGNRGHDHLEGDAGDDVLLGGWGDDTLSGGDGDDILSGGIGVDIFDGGEGADIFAFAVGDLASWDDLIGTPVERMEKLDRIEDFQCGEDRLSFADHEGVESLADLKAWKVEMDENVMFMLQIPDTNERMLVDVDDDTKWSDLMDEDNFVF</sequence>
<dbReference type="PANTHER" id="PTHR38340:SF1">
    <property type="entry name" value="S-LAYER PROTEIN"/>
    <property type="match status" value="1"/>
</dbReference>
<comment type="caution">
    <text evidence="3">The sequence shown here is derived from an EMBL/GenBank/DDBJ whole genome shotgun (WGS) entry which is preliminary data.</text>
</comment>
<evidence type="ECO:0000256" key="1">
    <source>
        <dbReference type="ARBA" id="ARBA00004613"/>
    </source>
</evidence>
<evidence type="ECO:0000313" key="4">
    <source>
        <dbReference type="Proteomes" id="UP000244077"/>
    </source>
</evidence>
<dbReference type="PROSITE" id="PS00330">
    <property type="entry name" value="HEMOLYSIN_CALCIUM"/>
    <property type="match status" value="5"/>
</dbReference>
<evidence type="ECO:0000313" key="3">
    <source>
        <dbReference type="EMBL" id="PTQ68349.1"/>
    </source>
</evidence>
<dbReference type="Pfam" id="PF00353">
    <property type="entry name" value="HemolysinCabind"/>
    <property type="match status" value="4"/>
</dbReference>
<gene>
    <name evidence="3" type="ORF">C8N42_11561</name>
</gene>
<organism evidence="3 4">
    <name type="scientific">Celeribacter persicus</name>
    <dbReference type="NCBI Taxonomy" id="1651082"/>
    <lineage>
        <taxon>Bacteria</taxon>
        <taxon>Pseudomonadati</taxon>
        <taxon>Pseudomonadota</taxon>
        <taxon>Alphaproteobacteria</taxon>
        <taxon>Rhodobacterales</taxon>
        <taxon>Roseobacteraceae</taxon>
        <taxon>Celeribacter</taxon>
    </lineage>
</organism>
<dbReference type="PANTHER" id="PTHR38340">
    <property type="entry name" value="S-LAYER PROTEIN"/>
    <property type="match status" value="1"/>
</dbReference>
<dbReference type="OrthoDB" id="733404at2"/>
<dbReference type="InterPro" id="IPR001343">
    <property type="entry name" value="Hemolysn_Ca-bd"/>
</dbReference>
<keyword evidence="2" id="KW-0964">Secreted</keyword>
<dbReference type="AlphaFoldDB" id="A0A2T5H9U7"/>
<dbReference type="SUPFAM" id="SSF51120">
    <property type="entry name" value="beta-Roll"/>
    <property type="match status" value="3"/>
</dbReference>
<dbReference type="InterPro" id="IPR011049">
    <property type="entry name" value="Serralysin-like_metalloprot_C"/>
</dbReference>
<dbReference type="EMBL" id="QAOH01000015">
    <property type="protein sequence ID" value="PTQ68349.1"/>
    <property type="molecule type" value="Genomic_DNA"/>
</dbReference>
<comment type="subcellular location">
    <subcellularLocation>
        <location evidence="1">Secreted</location>
    </subcellularLocation>
</comment>
<dbReference type="InterPro" id="IPR050557">
    <property type="entry name" value="RTX_toxin/Mannuronan_C5-epim"/>
</dbReference>
<proteinExistence type="predicted"/>
<dbReference type="InterPro" id="IPR018511">
    <property type="entry name" value="Hemolysin-typ_Ca-bd_CS"/>
</dbReference>
<dbReference type="GO" id="GO:0005576">
    <property type="term" value="C:extracellular region"/>
    <property type="evidence" value="ECO:0007669"/>
    <property type="project" value="UniProtKB-SubCell"/>
</dbReference>